<organism evidence="4 5">
    <name type="scientific">Terrilactibacillus laevilacticus</name>
    <dbReference type="NCBI Taxonomy" id="1380157"/>
    <lineage>
        <taxon>Bacteria</taxon>
        <taxon>Bacillati</taxon>
        <taxon>Bacillota</taxon>
        <taxon>Bacilli</taxon>
        <taxon>Bacillales</taxon>
        <taxon>Bacillaceae</taxon>
        <taxon>Terrilactibacillus</taxon>
    </lineage>
</organism>
<evidence type="ECO:0000313" key="4">
    <source>
        <dbReference type="EMBL" id="MFD2618472.1"/>
    </source>
</evidence>
<keyword evidence="1" id="KW-0547">Nucleotide-binding</keyword>
<dbReference type="SMART" id="SM00382">
    <property type="entry name" value="AAA"/>
    <property type="match status" value="1"/>
</dbReference>
<reference evidence="5" key="1">
    <citation type="journal article" date="2019" name="Int. J. Syst. Evol. Microbiol.">
        <title>The Global Catalogue of Microorganisms (GCM) 10K type strain sequencing project: providing services to taxonomists for standard genome sequencing and annotation.</title>
        <authorList>
            <consortium name="The Broad Institute Genomics Platform"/>
            <consortium name="The Broad Institute Genome Sequencing Center for Infectious Disease"/>
            <person name="Wu L."/>
            <person name="Ma J."/>
        </authorList>
    </citation>
    <scope>NUCLEOTIDE SEQUENCE [LARGE SCALE GENOMIC DNA]</scope>
    <source>
        <strain evidence="5">TISTR 2241</strain>
    </source>
</reference>
<dbReference type="InterPro" id="IPR027417">
    <property type="entry name" value="P-loop_NTPase"/>
</dbReference>
<dbReference type="SUPFAM" id="SSF52540">
    <property type="entry name" value="P-loop containing nucleoside triphosphate hydrolases"/>
    <property type="match status" value="1"/>
</dbReference>
<evidence type="ECO:0000256" key="2">
    <source>
        <dbReference type="ARBA" id="ARBA00022840"/>
    </source>
</evidence>
<dbReference type="Gene3D" id="3.40.50.300">
    <property type="entry name" value="P-loop containing nucleotide triphosphate hydrolases"/>
    <property type="match status" value="1"/>
</dbReference>
<dbReference type="InterPro" id="IPR003593">
    <property type="entry name" value="AAA+_ATPase"/>
</dbReference>
<dbReference type="Proteomes" id="UP001597458">
    <property type="component" value="Unassembled WGS sequence"/>
</dbReference>
<feature type="domain" description="ABC transporter" evidence="3">
    <location>
        <begin position="4"/>
        <end position="232"/>
    </location>
</feature>
<keyword evidence="5" id="KW-1185">Reference proteome</keyword>
<dbReference type="RefSeq" id="WP_181406460.1">
    <property type="nucleotide sequence ID" value="NZ_JBHUMR010000015.1"/>
</dbReference>
<name>A0ABW5PUQ8_9BACI</name>
<protein>
    <submittedName>
        <fullName evidence="4">ATP-binding cassette domain-containing protein</fullName>
    </submittedName>
</protein>
<comment type="caution">
    <text evidence="4">The sequence shown here is derived from an EMBL/GenBank/DDBJ whole genome shotgun (WGS) entry which is preliminary data.</text>
</comment>
<dbReference type="Pfam" id="PF00005">
    <property type="entry name" value="ABC_tran"/>
    <property type="match status" value="1"/>
</dbReference>
<dbReference type="PANTHER" id="PTHR43038:SF3">
    <property type="entry name" value="ABC TRANSPORTER G FAMILY MEMBER 20 ISOFORM X1"/>
    <property type="match status" value="1"/>
</dbReference>
<proteinExistence type="predicted"/>
<sequence length="236" mass="26709">MAYIDVNNISLKKRSRPILHHISFSIHKGTITCIYGPSGSGKSLLLNTLAGYCPLQEGTISCNDQPIEKLYLIQKMGFMPQTGGLYPFLNAKEHMTYYSRLYQLPHKTTQVRIKELLSLVELWGHSHTLVSQYTNDMKRSLSLAISLLHRPSLLLLDEPTYGINPVLNKRIWNYLKDLASSFGTTIVMATSLEEEVRMNSHVLLLQKGSLIYDGTVPDLFNLTHQTTINDAYTHLS</sequence>
<dbReference type="EMBL" id="JBHUMR010000015">
    <property type="protein sequence ID" value="MFD2618472.1"/>
    <property type="molecule type" value="Genomic_DNA"/>
</dbReference>
<evidence type="ECO:0000259" key="3">
    <source>
        <dbReference type="PROSITE" id="PS50893"/>
    </source>
</evidence>
<accession>A0ABW5PUQ8</accession>
<dbReference type="InterPro" id="IPR003439">
    <property type="entry name" value="ABC_transporter-like_ATP-bd"/>
</dbReference>
<keyword evidence="2 4" id="KW-0067">ATP-binding</keyword>
<evidence type="ECO:0000256" key="1">
    <source>
        <dbReference type="ARBA" id="ARBA00022741"/>
    </source>
</evidence>
<gene>
    <name evidence="4" type="ORF">ACFSTF_14280</name>
</gene>
<dbReference type="GO" id="GO:0005524">
    <property type="term" value="F:ATP binding"/>
    <property type="evidence" value="ECO:0007669"/>
    <property type="project" value="UniProtKB-KW"/>
</dbReference>
<evidence type="ECO:0000313" key="5">
    <source>
        <dbReference type="Proteomes" id="UP001597458"/>
    </source>
</evidence>
<dbReference type="PANTHER" id="PTHR43038">
    <property type="entry name" value="ATP-BINDING CASSETTE, SUB-FAMILY H, MEMBER 1"/>
    <property type="match status" value="1"/>
</dbReference>
<dbReference type="PROSITE" id="PS50893">
    <property type="entry name" value="ABC_TRANSPORTER_2"/>
    <property type="match status" value="1"/>
</dbReference>